<comment type="caution">
    <text evidence="1">The sequence shown here is derived from an EMBL/GenBank/DDBJ whole genome shotgun (WGS) entry which is preliminary data.</text>
</comment>
<dbReference type="Proteomes" id="UP000749320">
    <property type="component" value="Unassembled WGS sequence"/>
</dbReference>
<dbReference type="AlphaFoldDB" id="A0A921GC23"/>
<name>A0A921GC23_9FIRM</name>
<feature type="non-terminal residue" evidence="1">
    <location>
        <position position="62"/>
    </location>
</feature>
<reference evidence="1" key="2">
    <citation type="submission" date="2021-09" db="EMBL/GenBank/DDBJ databases">
        <authorList>
            <person name="Gilroy R."/>
        </authorList>
    </citation>
    <scope>NUCLEOTIDE SEQUENCE</scope>
    <source>
        <strain evidence="1">CHK193-16274</strain>
    </source>
</reference>
<accession>A0A921GC23</accession>
<dbReference type="Pfam" id="PF02677">
    <property type="entry name" value="QueH"/>
    <property type="match status" value="1"/>
</dbReference>
<evidence type="ECO:0000313" key="1">
    <source>
        <dbReference type="EMBL" id="HJF40530.1"/>
    </source>
</evidence>
<protein>
    <submittedName>
        <fullName evidence="1">Epoxyqueuosine reductase QueH</fullName>
    </submittedName>
</protein>
<dbReference type="EMBL" id="DYWV01000214">
    <property type="protein sequence ID" value="HJF40530.1"/>
    <property type="molecule type" value="Genomic_DNA"/>
</dbReference>
<organism evidence="1 2">
    <name type="scientific">Thomasclavelia spiroformis</name>
    <dbReference type="NCBI Taxonomy" id="29348"/>
    <lineage>
        <taxon>Bacteria</taxon>
        <taxon>Bacillati</taxon>
        <taxon>Bacillota</taxon>
        <taxon>Erysipelotrichia</taxon>
        <taxon>Erysipelotrichales</taxon>
        <taxon>Coprobacillaceae</taxon>
        <taxon>Thomasclavelia</taxon>
    </lineage>
</organism>
<dbReference type="InterPro" id="IPR003828">
    <property type="entry name" value="QueH"/>
</dbReference>
<gene>
    <name evidence="1" type="ORF">K8V91_06355</name>
</gene>
<sequence>MKINYDIKFKEELEKIGDSKPSLLLHVCCGPCSGNVIREIADKFKITIYYSNSNIYPSEEYH</sequence>
<proteinExistence type="predicted"/>
<reference evidence="1" key="1">
    <citation type="journal article" date="2021" name="PeerJ">
        <title>Extensive microbial diversity within the chicken gut microbiome revealed by metagenomics and culture.</title>
        <authorList>
            <person name="Gilroy R."/>
            <person name="Ravi A."/>
            <person name="Getino M."/>
            <person name="Pursley I."/>
            <person name="Horton D.L."/>
            <person name="Alikhan N.F."/>
            <person name="Baker D."/>
            <person name="Gharbi K."/>
            <person name="Hall N."/>
            <person name="Watson M."/>
            <person name="Adriaenssens E.M."/>
            <person name="Foster-Nyarko E."/>
            <person name="Jarju S."/>
            <person name="Secka A."/>
            <person name="Antonio M."/>
            <person name="Oren A."/>
            <person name="Chaudhuri R.R."/>
            <person name="La Ragione R."/>
            <person name="Hildebrand F."/>
            <person name="Pallen M.J."/>
        </authorList>
    </citation>
    <scope>NUCLEOTIDE SEQUENCE</scope>
    <source>
        <strain evidence="1">CHK193-16274</strain>
    </source>
</reference>
<evidence type="ECO:0000313" key="2">
    <source>
        <dbReference type="Proteomes" id="UP000749320"/>
    </source>
</evidence>